<sequence>MDRMEEKGQLVFRMMTMQDIPDVLIIEQDCFTLPWTESAFVNELTHNHFAKYMIMELDGKPIGYAGMWTIIDEAHITNIAVLEAYRGRKLGEKLLTELMKTAAYLGMTRMTLEVRVSNTVAQGLYEKKGFRPSGLRKGYYSDNNEDAMIMWADLSASAQLGTEGTEEGSLRDS</sequence>
<keyword evidence="4" id="KW-0012">Acyltransferase</keyword>
<dbReference type="InterPro" id="IPR016181">
    <property type="entry name" value="Acyl_CoA_acyltransferase"/>
</dbReference>
<comment type="caution">
    <text evidence="6">The sequence shown here is derived from an EMBL/GenBank/DDBJ whole genome shotgun (WGS) entry which is preliminary data.</text>
</comment>
<proteinExistence type="inferred from homology"/>
<dbReference type="CDD" id="cd04301">
    <property type="entry name" value="NAT_SF"/>
    <property type="match status" value="1"/>
</dbReference>
<dbReference type="PANTHER" id="PTHR43420:SF44">
    <property type="entry name" value="ACETYLTRANSFERASE YPEA"/>
    <property type="match status" value="1"/>
</dbReference>
<dbReference type="Proteomes" id="UP000608071">
    <property type="component" value="Unassembled WGS sequence"/>
</dbReference>
<dbReference type="EMBL" id="JACSQL010000001">
    <property type="protein sequence ID" value="MBD7966509.1"/>
    <property type="molecule type" value="Genomic_DNA"/>
</dbReference>
<evidence type="ECO:0000256" key="1">
    <source>
        <dbReference type="ARBA" id="ARBA00005395"/>
    </source>
</evidence>
<dbReference type="InterPro" id="IPR050680">
    <property type="entry name" value="YpeA/RimI_acetyltransf"/>
</dbReference>
<evidence type="ECO:0000313" key="7">
    <source>
        <dbReference type="Proteomes" id="UP000608071"/>
    </source>
</evidence>
<accession>A0ABR8STT3</accession>
<dbReference type="Pfam" id="PF00583">
    <property type="entry name" value="Acetyltransf_1"/>
    <property type="match status" value="1"/>
</dbReference>
<keyword evidence="6" id="KW-0689">Ribosomal protein</keyword>
<dbReference type="PROSITE" id="PS51186">
    <property type="entry name" value="GNAT"/>
    <property type="match status" value="1"/>
</dbReference>
<reference evidence="6 7" key="1">
    <citation type="submission" date="2020-08" db="EMBL/GenBank/DDBJ databases">
        <title>A Genomic Blueprint of the Chicken Gut Microbiome.</title>
        <authorList>
            <person name="Gilroy R."/>
            <person name="Ravi A."/>
            <person name="Getino M."/>
            <person name="Pursley I."/>
            <person name="Horton D.L."/>
            <person name="Alikhan N.-F."/>
            <person name="Baker D."/>
            <person name="Gharbi K."/>
            <person name="Hall N."/>
            <person name="Watson M."/>
            <person name="Adriaenssens E.M."/>
            <person name="Foster-Nyarko E."/>
            <person name="Jarju S."/>
            <person name="Secka A."/>
            <person name="Antonio M."/>
            <person name="Oren A."/>
            <person name="Chaudhuri R."/>
            <person name="La Ragione R.M."/>
            <person name="Hildebrand F."/>
            <person name="Pallen M.J."/>
        </authorList>
    </citation>
    <scope>NUCLEOTIDE SEQUENCE [LARGE SCALE GENOMIC DNA]</scope>
    <source>
        <strain evidence="6 7">Sa2BVA9</strain>
    </source>
</reference>
<keyword evidence="6" id="KW-0687">Ribonucleoprotein</keyword>
<evidence type="ECO:0000256" key="3">
    <source>
        <dbReference type="ARBA" id="ARBA00022679"/>
    </source>
</evidence>
<comment type="similarity">
    <text evidence="1">Belongs to the acetyltransferase family. RimI subfamily.</text>
</comment>
<keyword evidence="3" id="KW-0808">Transferase</keyword>
<protein>
    <submittedName>
        <fullName evidence="6">Ribosomal protein S18-alanine N-acetyltransferase</fullName>
    </submittedName>
</protein>
<name>A0ABR8STT3_9BACL</name>
<dbReference type="GO" id="GO:0005840">
    <property type="term" value="C:ribosome"/>
    <property type="evidence" value="ECO:0007669"/>
    <property type="project" value="UniProtKB-KW"/>
</dbReference>
<evidence type="ECO:0000256" key="2">
    <source>
        <dbReference type="ARBA" id="ARBA00022490"/>
    </source>
</evidence>
<gene>
    <name evidence="6" type="primary">rimI</name>
    <name evidence="6" type="ORF">H9647_00345</name>
</gene>
<dbReference type="Gene3D" id="3.40.630.30">
    <property type="match status" value="1"/>
</dbReference>
<evidence type="ECO:0000313" key="6">
    <source>
        <dbReference type="EMBL" id="MBD7966509.1"/>
    </source>
</evidence>
<evidence type="ECO:0000259" key="5">
    <source>
        <dbReference type="PROSITE" id="PS51186"/>
    </source>
</evidence>
<dbReference type="InterPro" id="IPR006464">
    <property type="entry name" value="AcTrfase_RimI/Ard1"/>
</dbReference>
<dbReference type="PANTHER" id="PTHR43420">
    <property type="entry name" value="ACETYLTRANSFERASE"/>
    <property type="match status" value="1"/>
</dbReference>
<organism evidence="6 7">
    <name type="scientific">Paenibacillus gallinarum</name>
    <dbReference type="NCBI Taxonomy" id="2762232"/>
    <lineage>
        <taxon>Bacteria</taxon>
        <taxon>Bacillati</taxon>
        <taxon>Bacillota</taxon>
        <taxon>Bacilli</taxon>
        <taxon>Bacillales</taxon>
        <taxon>Paenibacillaceae</taxon>
        <taxon>Paenibacillus</taxon>
    </lineage>
</organism>
<dbReference type="NCBIfam" id="TIGR01575">
    <property type="entry name" value="rimI"/>
    <property type="match status" value="1"/>
</dbReference>
<feature type="domain" description="N-acetyltransferase" evidence="5">
    <location>
        <begin position="10"/>
        <end position="155"/>
    </location>
</feature>
<keyword evidence="7" id="KW-1185">Reference proteome</keyword>
<evidence type="ECO:0000256" key="4">
    <source>
        <dbReference type="ARBA" id="ARBA00023315"/>
    </source>
</evidence>
<dbReference type="RefSeq" id="WP_191797143.1">
    <property type="nucleotide sequence ID" value="NZ_JACSQL010000001.1"/>
</dbReference>
<keyword evidence="2" id="KW-0963">Cytoplasm</keyword>
<dbReference type="SUPFAM" id="SSF55729">
    <property type="entry name" value="Acyl-CoA N-acyltransferases (Nat)"/>
    <property type="match status" value="1"/>
</dbReference>
<dbReference type="InterPro" id="IPR000182">
    <property type="entry name" value="GNAT_dom"/>
</dbReference>